<evidence type="ECO:0000313" key="1">
    <source>
        <dbReference type="EMBL" id="KAK3520422.1"/>
    </source>
</evidence>
<dbReference type="Proteomes" id="UP001274896">
    <property type="component" value="Unassembled WGS sequence"/>
</dbReference>
<feature type="non-terminal residue" evidence="1">
    <location>
        <position position="1"/>
    </location>
</feature>
<proteinExistence type="predicted"/>
<dbReference type="Gene3D" id="3.30.420.10">
    <property type="entry name" value="Ribonuclease H-like superfamily/Ribonuclease H"/>
    <property type="match status" value="1"/>
</dbReference>
<gene>
    <name evidence="1" type="ORF">QTP70_024176</name>
</gene>
<sequence length="126" mass="14391">EHMAPGCTMGRRQASRGSVMLCAMFCWETLGPAIHVIVTLTHTTSLSIVADHVHPVMETVFPDACGLFQQDNAPCHKTKMVQEWFDEHLKDLLLTSWYQIPQYTFRDLVERQKCEKKWIINADGAT</sequence>
<comment type="caution">
    <text evidence="1">The sequence shown here is derived from an EMBL/GenBank/DDBJ whole genome shotgun (WGS) entry which is preliminary data.</text>
</comment>
<name>A0AAE0QEZ4_9TELE</name>
<keyword evidence="2" id="KW-1185">Reference proteome</keyword>
<evidence type="ECO:0000313" key="2">
    <source>
        <dbReference type="Proteomes" id="UP001274896"/>
    </source>
</evidence>
<protein>
    <recommendedName>
        <fullName evidence="3">Tc1-like transposase DDE domain-containing protein</fullName>
    </recommendedName>
</protein>
<dbReference type="InterPro" id="IPR036397">
    <property type="entry name" value="RNaseH_sf"/>
</dbReference>
<dbReference type="EMBL" id="JAUCMX010000016">
    <property type="protein sequence ID" value="KAK3520422.1"/>
    <property type="molecule type" value="Genomic_DNA"/>
</dbReference>
<dbReference type="GO" id="GO:0003676">
    <property type="term" value="F:nucleic acid binding"/>
    <property type="evidence" value="ECO:0007669"/>
    <property type="project" value="InterPro"/>
</dbReference>
<dbReference type="AlphaFoldDB" id="A0AAE0QEZ4"/>
<reference evidence="1" key="1">
    <citation type="submission" date="2023-06" db="EMBL/GenBank/DDBJ databases">
        <title>Male Hemibagrus guttatus genome.</title>
        <authorList>
            <person name="Bian C."/>
        </authorList>
    </citation>
    <scope>NUCLEOTIDE SEQUENCE</scope>
    <source>
        <strain evidence="1">Male_cb2023</strain>
        <tissue evidence="1">Muscle</tissue>
    </source>
</reference>
<organism evidence="1 2">
    <name type="scientific">Hemibagrus guttatus</name>
    <dbReference type="NCBI Taxonomy" id="175788"/>
    <lineage>
        <taxon>Eukaryota</taxon>
        <taxon>Metazoa</taxon>
        <taxon>Chordata</taxon>
        <taxon>Craniata</taxon>
        <taxon>Vertebrata</taxon>
        <taxon>Euteleostomi</taxon>
        <taxon>Actinopterygii</taxon>
        <taxon>Neopterygii</taxon>
        <taxon>Teleostei</taxon>
        <taxon>Ostariophysi</taxon>
        <taxon>Siluriformes</taxon>
        <taxon>Bagridae</taxon>
        <taxon>Hemibagrus</taxon>
    </lineage>
</organism>
<accession>A0AAE0QEZ4</accession>
<evidence type="ECO:0008006" key="3">
    <source>
        <dbReference type="Google" id="ProtNLM"/>
    </source>
</evidence>